<name>A0A9N8ESX8_9STRA</name>
<accession>A0A9N8ESX8</accession>
<reference evidence="3" key="1">
    <citation type="submission" date="2020-06" db="EMBL/GenBank/DDBJ databases">
        <authorList>
            <consortium name="Plant Systems Biology data submission"/>
        </authorList>
    </citation>
    <scope>NUCLEOTIDE SEQUENCE</scope>
    <source>
        <strain evidence="3">D6</strain>
    </source>
</reference>
<evidence type="ECO:0000313" key="4">
    <source>
        <dbReference type="Proteomes" id="UP001153069"/>
    </source>
</evidence>
<dbReference type="EMBL" id="CAICTM010001592">
    <property type="protein sequence ID" value="CAB9524839.1"/>
    <property type="molecule type" value="Genomic_DNA"/>
</dbReference>
<dbReference type="Proteomes" id="UP001153069">
    <property type="component" value="Unassembled WGS sequence"/>
</dbReference>
<feature type="region of interest" description="Disordered" evidence="1">
    <location>
        <begin position="111"/>
        <end position="154"/>
    </location>
</feature>
<keyword evidence="4" id="KW-1185">Reference proteome</keyword>
<organism evidence="3 4">
    <name type="scientific">Seminavis robusta</name>
    <dbReference type="NCBI Taxonomy" id="568900"/>
    <lineage>
        <taxon>Eukaryota</taxon>
        <taxon>Sar</taxon>
        <taxon>Stramenopiles</taxon>
        <taxon>Ochrophyta</taxon>
        <taxon>Bacillariophyta</taxon>
        <taxon>Bacillariophyceae</taxon>
        <taxon>Bacillariophycidae</taxon>
        <taxon>Naviculales</taxon>
        <taxon>Naviculaceae</taxon>
        <taxon>Seminavis</taxon>
    </lineage>
</organism>
<evidence type="ECO:0000256" key="1">
    <source>
        <dbReference type="SAM" id="MobiDB-lite"/>
    </source>
</evidence>
<protein>
    <submittedName>
        <fullName evidence="3">Nitrilase family, member 2</fullName>
    </submittedName>
</protein>
<dbReference type="Pfam" id="PF20710">
    <property type="entry name" value="DUF6824"/>
    <property type="match status" value="1"/>
</dbReference>
<sequence length="266" mass="29448">MVFSDSINLPDSFVPPQNVAVLGRGKRYLKHPGNRRLRELVQSEIPNYLSSPNRKDKSGIILRVIEIMRKGTAGQVGFVRYDTISGKWFLVDDGTARVSVAQIFRDALSKHYRSSRQHKQKKRQAIKEQKSMSPPSPSTGPANDHQAKECTAVTTKGSMSQSMSLSSLIFQTPGVSSTAGMSKMPGRCTQVLQKALRDSRELLSTVEDSTENQAVFDSLFDAFADSVNTDSNPYEPTPIASQVIPQQQPRQSSFHFGDVFQANILV</sequence>
<evidence type="ECO:0000259" key="2">
    <source>
        <dbReference type="Pfam" id="PF20710"/>
    </source>
</evidence>
<comment type="caution">
    <text evidence="3">The sequence shown here is derived from an EMBL/GenBank/DDBJ whole genome shotgun (WGS) entry which is preliminary data.</text>
</comment>
<feature type="compositionally biased region" description="Basic residues" evidence="1">
    <location>
        <begin position="111"/>
        <end position="124"/>
    </location>
</feature>
<gene>
    <name evidence="3" type="ORF">SEMRO_1594_G284580.1</name>
</gene>
<dbReference type="AlphaFoldDB" id="A0A9N8ESX8"/>
<evidence type="ECO:0000313" key="3">
    <source>
        <dbReference type="EMBL" id="CAB9524839.1"/>
    </source>
</evidence>
<dbReference type="OrthoDB" id="52329at2759"/>
<feature type="domain" description="DUF6824" evidence="2">
    <location>
        <begin position="21"/>
        <end position="106"/>
    </location>
</feature>
<dbReference type="InterPro" id="IPR049227">
    <property type="entry name" value="DUF6824"/>
</dbReference>
<proteinExistence type="predicted"/>